<reference evidence="1 2" key="1">
    <citation type="journal article" date="2021" name="Sci. Rep.">
        <title>The distribution of antibiotic resistance genes in chicken gut microbiota commensals.</title>
        <authorList>
            <person name="Juricova H."/>
            <person name="Matiasovicova J."/>
            <person name="Kubasova T."/>
            <person name="Cejkova D."/>
            <person name="Rychlik I."/>
        </authorList>
    </citation>
    <scope>NUCLEOTIDE SEQUENCE [LARGE SCALE GENOMIC DNA]</scope>
    <source>
        <strain evidence="1 2">An421</strain>
    </source>
</reference>
<dbReference type="RefSeq" id="WP_204972594.1">
    <property type="nucleotide sequence ID" value="NZ_JAAZTS010000021.1"/>
</dbReference>
<keyword evidence="2" id="KW-1185">Reference proteome</keyword>
<comment type="caution">
    <text evidence="1">The sequence shown here is derived from an EMBL/GenBank/DDBJ whole genome shotgun (WGS) entry which is preliminary data.</text>
</comment>
<dbReference type="Proteomes" id="UP000698924">
    <property type="component" value="Unassembled WGS sequence"/>
</dbReference>
<dbReference type="EMBL" id="JACJMO010000021">
    <property type="protein sequence ID" value="MBM6858258.1"/>
    <property type="molecule type" value="Genomic_DNA"/>
</dbReference>
<gene>
    <name evidence="1" type="ORF">H6D15_11720</name>
</gene>
<evidence type="ECO:0000313" key="1">
    <source>
        <dbReference type="EMBL" id="MBM6858258.1"/>
    </source>
</evidence>
<dbReference type="AlphaFoldDB" id="A0AA41D9G3"/>
<name>A0AA41D9G3_9BACT</name>
<evidence type="ECO:0000313" key="2">
    <source>
        <dbReference type="Proteomes" id="UP000698924"/>
    </source>
</evidence>
<accession>A0AA41D9G3</accession>
<protein>
    <submittedName>
        <fullName evidence="1">Uncharacterized protein</fullName>
    </submittedName>
</protein>
<sequence>MTELDNICHNIRGAFRKRDKEALTIYSKILWNYLNIEGWKLGDDYWSYADKHLLDKGIACTIQSFILNENSNNGFAMRYAFMIQAIHDLGIGLGQSTNSKHVKAEFAYWMFFCICSNISLLQDVMNNTLREYGKTVNEENLTIIPFLILNYLHQFCIEKDYVEMTYTPLFDGKNGLNEEKYFQLLNRYQDMAIPLIQMAANNANVEFDLESLKQESELAYEYFLINIRLEKSSSIYKSIMKY</sequence>
<organism evidence="1 2">
    <name type="scientific">Caecibacteroides pullorum</name>
    <dbReference type="NCBI Taxonomy" id="2725562"/>
    <lineage>
        <taxon>Bacteria</taxon>
        <taxon>Pseudomonadati</taxon>
        <taxon>Bacteroidota</taxon>
        <taxon>Bacteroidia</taxon>
        <taxon>Bacteroidales</taxon>
        <taxon>Bacteroidaceae</taxon>
        <taxon>Caecibacteroides</taxon>
    </lineage>
</organism>
<proteinExistence type="predicted"/>